<sequence>MNQGFAPQMRRKPVASFSPPPPPYQEHCQHQQERQPTLDWTSGPPYQQHQLHQQEREPTLDWTSGPPYQQHQQHRQPPLDLTSSPPPFEHRALSSRPNAPWTDERARPVSRSATDDKSRLRPPDRLRLKTSLPELSRFAQSSPSSPFNATPNTPISAPGPPGLEPNFPPSSAAGDKMGFWQSAISETRHFAEGLMPHPAESTKHYTILRHSPPLIFYRGPTTSVAITVFSASHHPLPANRTLWLQQRGFSGDGGMKLKALVGATSNWLDVTPSELVQARELSPDSERSWQRDIAKVAKKSLKDKGHKKAHVARETHVVRIPAACNDGYFRLVLCSGGSSSGNDDGKSSRRKDLCYSPVFRVASTSSDSSVFRGASLSTMPLEIGVKVASVAAQVAITKYTGPVTGVVQGRLAKSKTGVVALKAGKVAYGALSPAAGGGNTRDDGPSYFPAPPPGAAVGPAGYDCSIFETGGAIGPDEGPQQPFPLKFQSRVTAGTGRSTAELGIPTANLAGALDEVLNKLRGVYFCWACIMPERGFEGISDEWHEAVLAAGPSPYGRPSVVSTTTAVTVHLVHDFGRATTFFGARMKVVVMGFLRPALPRSAPLEQRLEAVSLDVCAAMASLGRDNWAPDAAAHQLKTAKSARSLSDKFSAARDNVQNRVASLPVHRMGIRTADAEQRDLIHGTGGYWVAR</sequence>
<keyword evidence="17" id="KW-1185">Reference proteome</keyword>
<comment type="pathway">
    <text evidence="2">Cofactor biosynthesis; FMN biosynthesis; FMN from riboflavin (ATP route): step 1/1.</text>
</comment>
<dbReference type="InterPro" id="IPR023465">
    <property type="entry name" value="Riboflavin_kinase_dom_sf"/>
</dbReference>
<dbReference type="GO" id="GO:0008531">
    <property type="term" value="F:riboflavin kinase activity"/>
    <property type="evidence" value="ECO:0007669"/>
    <property type="project" value="UniProtKB-EC"/>
</dbReference>
<keyword evidence="9" id="KW-0547">Nucleotide-binding</keyword>
<dbReference type="PANTHER" id="PTHR22749:SF6">
    <property type="entry name" value="RIBOFLAVIN KINASE"/>
    <property type="match status" value="1"/>
</dbReference>
<evidence type="ECO:0000256" key="12">
    <source>
        <dbReference type="ARBA" id="ARBA00029960"/>
    </source>
</evidence>
<evidence type="ECO:0000256" key="2">
    <source>
        <dbReference type="ARBA" id="ARBA00005201"/>
    </source>
</evidence>
<feature type="compositionally biased region" description="Polar residues" evidence="14">
    <location>
        <begin position="138"/>
        <end position="155"/>
    </location>
</feature>
<evidence type="ECO:0000256" key="13">
    <source>
        <dbReference type="ARBA" id="ARBA00047880"/>
    </source>
</evidence>
<reference evidence="16" key="2">
    <citation type="submission" date="2023-06" db="EMBL/GenBank/DDBJ databases">
        <authorList>
            <consortium name="Lawrence Berkeley National Laboratory"/>
            <person name="Haridas S."/>
            <person name="Hensen N."/>
            <person name="Bonometti L."/>
            <person name="Westerberg I."/>
            <person name="Brannstrom I.O."/>
            <person name="Guillou S."/>
            <person name="Cros-Aarteil S."/>
            <person name="Calhoun S."/>
            <person name="Kuo A."/>
            <person name="Mondo S."/>
            <person name="Pangilinan J."/>
            <person name="Riley R."/>
            <person name="Labutti K."/>
            <person name="Andreopoulos B."/>
            <person name="Lipzen A."/>
            <person name="Chen C."/>
            <person name="Yanf M."/>
            <person name="Daum C."/>
            <person name="Ng V."/>
            <person name="Clum A."/>
            <person name="Steindorff A."/>
            <person name="Ohm R."/>
            <person name="Martin F."/>
            <person name="Silar P."/>
            <person name="Natvig D."/>
            <person name="Lalanne C."/>
            <person name="Gautier V."/>
            <person name="Ament-Velasquez S.L."/>
            <person name="Kruys A."/>
            <person name="Hutchinson M.I."/>
            <person name="Powell A.J."/>
            <person name="Barry K."/>
            <person name="Miller A.N."/>
            <person name="Grigoriev I.V."/>
            <person name="Debuchy R."/>
            <person name="Gladieux P."/>
            <person name="Thoren M.H."/>
            <person name="Johannesson H."/>
        </authorList>
    </citation>
    <scope>NUCLEOTIDE SEQUENCE</scope>
    <source>
        <strain evidence="16">CBS 958.72</strain>
    </source>
</reference>
<evidence type="ECO:0000256" key="5">
    <source>
        <dbReference type="ARBA" id="ARBA00017394"/>
    </source>
</evidence>
<keyword evidence="10 16" id="KW-0418">Kinase</keyword>
<keyword evidence="6" id="KW-0285">Flavoprotein</keyword>
<evidence type="ECO:0000256" key="1">
    <source>
        <dbReference type="ARBA" id="ARBA00003572"/>
    </source>
</evidence>
<comment type="function">
    <text evidence="1">Catalyzes the phosphorylation of riboflavin (vitamin B2) to form flavin mononucleotide (FMN) coenzyme.</text>
</comment>
<feature type="compositionally biased region" description="Basic and acidic residues" evidence="14">
    <location>
        <begin position="102"/>
        <end position="127"/>
    </location>
</feature>
<evidence type="ECO:0000259" key="15">
    <source>
        <dbReference type="SMART" id="SM00904"/>
    </source>
</evidence>
<comment type="caution">
    <text evidence="16">The sequence shown here is derived from an EMBL/GenBank/DDBJ whole genome shotgun (WGS) entry which is preliminary data.</text>
</comment>
<evidence type="ECO:0000313" key="17">
    <source>
        <dbReference type="Proteomes" id="UP001287356"/>
    </source>
</evidence>
<keyword evidence="11" id="KW-0067">ATP-binding</keyword>
<keyword evidence="7" id="KW-0288">FMN</keyword>
<reference evidence="16" key="1">
    <citation type="journal article" date="2023" name="Mol. Phylogenet. Evol.">
        <title>Genome-scale phylogeny and comparative genomics of the fungal order Sordariales.</title>
        <authorList>
            <person name="Hensen N."/>
            <person name="Bonometti L."/>
            <person name="Westerberg I."/>
            <person name="Brannstrom I.O."/>
            <person name="Guillou S."/>
            <person name="Cros-Aarteil S."/>
            <person name="Calhoun S."/>
            <person name="Haridas S."/>
            <person name="Kuo A."/>
            <person name="Mondo S."/>
            <person name="Pangilinan J."/>
            <person name="Riley R."/>
            <person name="LaButti K."/>
            <person name="Andreopoulos B."/>
            <person name="Lipzen A."/>
            <person name="Chen C."/>
            <person name="Yan M."/>
            <person name="Daum C."/>
            <person name="Ng V."/>
            <person name="Clum A."/>
            <person name="Steindorff A."/>
            <person name="Ohm R.A."/>
            <person name="Martin F."/>
            <person name="Silar P."/>
            <person name="Natvig D.O."/>
            <person name="Lalanne C."/>
            <person name="Gautier V."/>
            <person name="Ament-Velasquez S.L."/>
            <person name="Kruys A."/>
            <person name="Hutchinson M.I."/>
            <person name="Powell A.J."/>
            <person name="Barry K."/>
            <person name="Miller A.N."/>
            <person name="Grigoriev I.V."/>
            <person name="Debuchy R."/>
            <person name="Gladieux P."/>
            <person name="Hiltunen Thoren M."/>
            <person name="Johannesson H."/>
        </authorList>
    </citation>
    <scope>NUCLEOTIDE SEQUENCE</scope>
    <source>
        <strain evidence="16">CBS 958.72</strain>
    </source>
</reference>
<dbReference type="Gene3D" id="2.40.30.30">
    <property type="entry name" value="Riboflavin kinase-like"/>
    <property type="match status" value="1"/>
</dbReference>
<gene>
    <name evidence="16" type="ORF">B0T24DRAFT_632175</name>
</gene>
<dbReference type="EC" id="2.7.1.26" evidence="4"/>
<dbReference type="Pfam" id="PF01687">
    <property type="entry name" value="Flavokinase"/>
    <property type="match status" value="1"/>
</dbReference>
<evidence type="ECO:0000256" key="10">
    <source>
        <dbReference type="ARBA" id="ARBA00022777"/>
    </source>
</evidence>
<comment type="similarity">
    <text evidence="3">Belongs to the flavokinase family.</text>
</comment>
<evidence type="ECO:0000256" key="4">
    <source>
        <dbReference type="ARBA" id="ARBA00012105"/>
    </source>
</evidence>
<feature type="region of interest" description="Disordered" evidence="14">
    <location>
        <begin position="1"/>
        <end position="172"/>
    </location>
</feature>
<evidence type="ECO:0000256" key="9">
    <source>
        <dbReference type="ARBA" id="ARBA00022741"/>
    </source>
</evidence>
<protein>
    <recommendedName>
        <fullName evidence="5">Riboflavin kinase</fullName>
        <ecNumber evidence="4">2.7.1.26</ecNumber>
    </recommendedName>
    <alternativeName>
        <fullName evidence="12">Flavin mononucleotide kinase 1</fullName>
    </alternativeName>
</protein>
<evidence type="ECO:0000256" key="14">
    <source>
        <dbReference type="SAM" id="MobiDB-lite"/>
    </source>
</evidence>
<evidence type="ECO:0000256" key="8">
    <source>
        <dbReference type="ARBA" id="ARBA00022679"/>
    </source>
</evidence>
<dbReference type="GO" id="GO:0009231">
    <property type="term" value="P:riboflavin biosynthetic process"/>
    <property type="evidence" value="ECO:0007669"/>
    <property type="project" value="InterPro"/>
</dbReference>
<feature type="compositionally biased region" description="Pro residues" evidence="14">
    <location>
        <begin position="157"/>
        <end position="168"/>
    </location>
</feature>
<organism evidence="16 17">
    <name type="scientific">Lasiosphaeria ovina</name>
    <dbReference type="NCBI Taxonomy" id="92902"/>
    <lineage>
        <taxon>Eukaryota</taxon>
        <taxon>Fungi</taxon>
        <taxon>Dikarya</taxon>
        <taxon>Ascomycota</taxon>
        <taxon>Pezizomycotina</taxon>
        <taxon>Sordariomycetes</taxon>
        <taxon>Sordariomycetidae</taxon>
        <taxon>Sordariales</taxon>
        <taxon>Lasiosphaeriaceae</taxon>
        <taxon>Lasiosphaeria</taxon>
    </lineage>
</organism>
<dbReference type="PANTHER" id="PTHR22749">
    <property type="entry name" value="RIBOFLAVIN KINASE/FMN ADENYLYLTRANSFERASE"/>
    <property type="match status" value="1"/>
</dbReference>
<comment type="catalytic activity">
    <reaction evidence="13">
        <text>riboflavin + ATP = FMN + ADP + H(+)</text>
        <dbReference type="Rhea" id="RHEA:14357"/>
        <dbReference type="ChEBI" id="CHEBI:15378"/>
        <dbReference type="ChEBI" id="CHEBI:30616"/>
        <dbReference type="ChEBI" id="CHEBI:57986"/>
        <dbReference type="ChEBI" id="CHEBI:58210"/>
        <dbReference type="ChEBI" id="CHEBI:456216"/>
        <dbReference type="EC" id="2.7.1.26"/>
    </reaction>
</comment>
<dbReference type="EMBL" id="JAULSN010000006">
    <property type="protein sequence ID" value="KAK3369235.1"/>
    <property type="molecule type" value="Genomic_DNA"/>
</dbReference>
<feature type="compositionally biased region" description="Polar residues" evidence="14">
    <location>
        <begin position="34"/>
        <end position="51"/>
    </location>
</feature>
<dbReference type="SUPFAM" id="SSF82114">
    <property type="entry name" value="Riboflavin kinase-like"/>
    <property type="match status" value="1"/>
</dbReference>
<name>A0AAE0K425_9PEZI</name>
<evidence type="ECO:0000256" key="11">
    <source>
        <dbReference type="ARBA" id="ARBA00022840"/>
    </source>
</evidence>
<dbReference type="SMART" id="SM00904">
    <property type="entry name" value="Flavokinase"/>
    <property type="match status" value="1"/>
</dbReference>
<evidence type="ECO:0000256" key="7">
    <source>
        <dbReference type="ARBA" id="ARBA00022643"/>
    </source>
</evidence>
<dbReference type="InterPro" id="IPR015865">
    <property type="entry name" value="Riboflavin_kinase_bac/euk"/>
</dbReference>
<evidence type="ECO:0000313" key="16">
    <source>
        <dbReference type="EMBL" id="KAK3369235.1"/>
    </source>
</evidence>
<feature type="domain" description="Riboflavin kinase" evidence="15">
    <location>
        <begin position="485"/>
        <end position="623"/>
    </location>
</feature>
<keyword evidence="8" id="KW-0808">Transferase</keyword>
<dbReference type="AlphaFoldDB" id="A0AAE0K425"/>
<dbReference type="GO" id="GO:0005739">
    <property type="term" value="C:mitochondrion"/>
    <property type="evidence" value="ECO:0007669"/>
    <property type="project" value="TreeGrafter"/>
</dbReference>
<dbReference type="GO" id="GO:0005524">
    <property type="term" value="F:ATP binding"/>
    <property type="evidence" value="ECO:0007669"/>
    <property type="project" value="UniProtKB-KW"/>
</dbReference>
<accession>A0AAE0K425</accession>
<dbReference type="Proteomes" id="UP001287356">
    <property type="component" value="Unassembled WGS sequence"/>
</dbReference>
<evidence type="ECO:0000256" key="3">
    <source>
        <dbReference type="ARBA" id="ARBA00010108"/>
    </source>
</evidence>
<dbReference type="InterPro" id="IPR023468">
    <property type="entry name" value="Riboflavin_kinase"/>
</dbReference>
<feature type="compositionally biased region" description="Low complexity" evidence="14">
    <location>
        <begin position="66"/>
        <end position="78"/>
    </location>
</feature>
<proteinExistence type="inferred from homology"/>
<dbReference type="GO" id="GO:0009398">
    <property type="term" value="P:FMN biosynthetic process"/>
    <property type="evidence" value="ECO:0007669"/>
    <property type="project" value="TreeGrafter"/>
</dbReference>
<evidence type="ECO:0000256" key="6">
    <source>
        <dbReference type="ARBA" id="ARBA00022630"/>
    </source>
</evidence>